<dbReference type="Gene3D" id="2.50.20.10">
    <property type="entry name" value="Lipoprotein localisation LolA/LolB/LppX"/>
    <property type="match status" value="1"/>
</dbReference>
<protein>
    <recommendedName>
        <fullName evidence="4">Outer-membrane lipoprotein LolB</fullName>
    </recommendedName>
</protein>
<evidence type="ECO:0000256" key="6">
    <source>
        <dbReference type="ARBA" id="ARBA00022729"/>
    </source>
</evidence>
<keyword evidence="7" id="KW-0653">Protein transport</keyword>
<keyword evidence="5" id="KW-0813">Transport</keyword>
<dbReference type="PROSITE" id="PS51257">
    <property type="entry name" value="PROKAR_LIPOPROTEIN"/>
    <property type="match status" value="1"/>
</dbReference>
<keyword evidence="12 14" id="KW-0449">Lipoprotein</keyword>
<accession>A0ABU3PCA9</accession>
<sequence>MSAGGFRCLAVALAALMLSACASLKPAAPQSEVVNASSEHLTGRISVQVPATLSSKAQGGAASFELWGTAERGQLELSSPLGSLIARARWQPGEVLLQVPGEDRQYDTLDSLTQGLLGEAIPVAALFDWLAGRAWPGAAAVPLPQQGFEQLGWRVDTSLLGEGLIKAVKLGEPATSLRIKLQSSP</sequence>
<dbReference type="Pfam" id="PF03550">
    <property type="entry name" value="LolB"/>
    <property type="match status" value="1"/>
</dbReference>
<evidence type="ECO:0000256" key="1">
    <source>
        <dbReference type="ARBA" id="ARBA00004459"/>
    </source>
</evidence>
<evidence type="ECO:0000256" key="13">
    <source>
        <dbReference type="SAM" id="SignalP"/>
    </source>
</evidence>
<comment type="subcellular location">
    <subcellularLocation>
        <location evidence="1">Cell outer membrane</location>
        <topology evidence="1">Lipid-anchor</topology>
    </subcellularLocation>
</comment>
<evidence type="ECO:0000256" key="3">
    <source>
        <dbReference type="ARBA" id="ARBA00011245"/>
    </source>
</evidence>
<evidence type="ECO:0000313" key="15">
    <source>
        <dbReference type="Proteomes" id="UP001246372"/>
    </source>
</evidence>
<comment type="subunit">
    <text evidence="3">Monomer.</text>
</comment>
<keyword evidence="11" id="KW-0998">Cell outer membrane</keyword>
<evidence type="ECO:0000256" key="11">
    <source>
        <dbReference type="ARBA" id="ARBA00023237"/>
    </source>
</evidence>
<feature type="signal peptide" evidence="13">
    <location>
        <begin position="1"/>
        <end position="22"/>
    </location>
</feature>
<dbReference type="Proteomes" id="UP001246372">
    <property type="component" value="Unassembled WGS sequence"/>
</dbReference>
<feature type="chain" id="PRO_5045567771" description="Outer-membrane lipoprotein LolB" evidence="13">
    <location>
        <begin position="23"/>
        <end position="185"/>
    </location>
</feature>
<comment type="caution">
    <text evidence="14">The sequence shown here is derived from an EMBL/GenBank/DDBJ whole genome shotgun (WGS) entry which is preliminary data.</text>
</comment>
<gene>
    <name evidence="14" type="ORF">RQP53_13130</name>
</gene>
<dbReference type="EMBL" id="JAVXZY010000005">
    <property type="protein sequence ID" value="MDT9000212.1"/>
    <property type="molecule type" value="Genomic_DNA"/>
</dbReference>
<evidence type="ECO:0000256" key="8">
    <source>
        <dbReference type="ARBA" id="ARBA00023136"/>
    </source>
</evidence>
<comment type="similarity">
    <text evidence="2">Belongs to the LolB family.</text>
</comment>
<dbReference type="InterPro" id="IPR004565">
    <property type="entry name" value="OM_lipoprot_LolB"/>
</dbReference>
<evidence type="ECO:0000313" key="14">
    <source>
        <dbReference type="EMBL" id="MDT9000212.1"/>
    </source>
</evidence>
<evidence type="ECO:0000256" key="4">
    <source>
        <dbReference type="ARBA" id="ARBA00016202"/>
    </source>
</evidence>
<evidence type="ECO:0000256" key="10">
    <source>
        <dbReference type="ARBA" id="ARBA00023186"/>
    </source>
</evidence>
<proteinExistence type="inferred from homology"/>
<keyword evidence="15" id="KW-1185">Reference proteome</keyword>
<keyword evidence="9" id="KW-0564">Palmitate</keyword>
<evidence type="ECO:0000256" key="5">
    <source>
        <dbReference type="ARBA" id="ARBA00022448"/>
    </source>
</evidence>
<keyword evidence="10" id="KW-0143">Chaperone</keyword>
<keyword evidence="6 13" id="KW-0732">Signal</keyword>
<evidence type="ECO:0000256" key="2">
    <source>
        <dbReference type="ARBA" id="ARBA00009696"/>
    </source>
</evidence>
<evidence type="ECO:0000256" key="12">
    <source>
        <dbReference type="ARBA" id="ARBA00023288"/>
    </source>
</evidence>
<dbReference type="SUPFAM" id="SSF89392">
    <property type="entry name" value="Prokaryotic lipoproteins and lipoprotein localization factors"/>
    <property type="match status" value="1"/>
</dbReference>
<evidence type="ECO:0000256" key="9">
    <source>
        <dbReference type="ARBA" id="ARBA00023139"/>
    </source>
</evidence>
<evidence type="ECO:0000256" key="7">
    <source>
        <dbReference type="ARBA" id="ARBA00022927"/>
    </source>
</evidence>
<keyword evidence="8" id="KW-0472">Membrane</keyword>
<reference evidence="14" key="1">
    <citation type="submission" date="2023-09" db="EMBL/GenBank/DDBJ databases">
        <title>Paucibacter sp. APW11 Genome sequencing and assembly.</title>
        <authorList>
            <person name="Kim I."/>
        </authorList>
    </citation>
    <scope>NUCLEOTIDE SEQUENCE</scope>
    <source>
        <strain evidence="14">APW11</strain>
    </source>
</reference>
<dbReference type="InterPro" id="IPR029046">
    <property type="entry name" value="LolA/LolB/LppX"/>
</dbReference>
<name>A0ABU3PCA9_9BURK</name>
<dbReference type="RefSeq" id="WP_315650774.1">
    <property type="nucleotide sequence ID" value="NZ_JAVXZY010000005.1"/>
</dbReference>
<organism evidence="14 15">
    <name type="scientific">Roseateles aquae</name>
    <dbReference type="NCBI Taxonomy" id="3077235"/>
    <lineage>
        <taxon>Bacteria</taxon>
        <taxon>Pseudomonadati</taxon>
        <taxon>Pseudomonadota</taxon>
        <taxon>Betaproteobacteria</taxon>
        <taxon>Burkholderiales</taxon>
        <taxon>Sphaerotilaceae</taxon>
        <taxon>Roseateles</taxon>
    </lineage>
</organism>